<evidence type="ECO:0000256" key="1">
    <source>
        <dbReference type="ARBA" id="ARBA00005417"/>
    </source>
</evidence>
<dbReference type="GO" id="GO:0005524">
    <property type="term" value="F:ATP binding"/>
    <property type="evidence" value="ECO:0007669"/>
    <property type="project" value="UniProtKB-KW"/>
</dbReference>
<protein>
    <submittedName>
        <fullName evidence="6">ABC transporter, ATP-binding protein</fullName>
    </submittedName>
</protein>
<dbReference type="Gene3D" id="3.40.50.300">
    <property type="entry name" value="P-loop containing nucleotide triphosphate hydrolases"/>
    <property type="match status" value="1"/>
</dbReference>
<dbReference type="SUPFAM" id="SSF52540">
    <property type="entry name" value="P-loop containing nucleoside triphosphate hydrolases"/>
    <property type="match status" value="1"/>
</dbReference>
<evidence type="ECO:0000259" key="5">
    <source>
        <dbReference type="PROSITE" id="PS50893"/>
    </source>
</evidence>
<keyword evidence="2" id="KW-0813">Transport</keyword>
<dbReference type="InterPro" id="IPR003439">
    <property type="entry name" value="ABC_transporter-like_ATP-bd"/>
</dbReference>
<reference evidence="6" key="1">
    <citation type="submission" date="2015-10" db="EMBL/GenBank/DDBJ databases">
        <authorList>
            <person name="Gilbert D.G."/>
        </authorList>
    </citation>
    <scope>NUCLEOTIDE SEQUENCE</scope>
</reference>
<dbReference type="InterPro" id="IPR027417">
    <property type="entry name" value="P-loop_NTPase"/>
</dbReference>
<dbReference type="PANTHER" id="PTHR42734">
    <property type="entry name" value="METAL TRANSPORT SYSTEM ATP-BINDING PROTEIN TM_0124-RELATED"/>
    <property type="match status" value="1"/>
</dbReference>
<name>A0A160TTC8_9ZZZZ</name>
<proteinExistence type="inferred from homology"/>
<comment type="similarity">
    <text evidence="1">Belongs to the ABC transporter superfamily.</text>
</comment>
<gene>
    <name evidence="6" type="ORF">MGWOODY_XGa1286</name>
</gene>
<dbReference type="PANTHER" id="PTHR42734:SF5">
    <property type="entry name" value="IRON TRANSPORT SYSTEM ATP-BINDING PROTEIN HI_0361-RELATED"/>
    <property type="match status" value="1"/>
</dbReference>
<evidence type="ECO:0000256" key="2">
    <source>
        <dbReference type="ARBA" id="ARBA00022448"/>
    </source>
</evidence>
<evidence type="ECO:0000256" key="4">
    <source>
        <dbReference type="ARBA" id="ARBA00022840"/>
    </source>
</evidence>
<dbReference type="PROSITE" id="PS50893">
    <property type="entry name" value="ABC_TRANSPORTER_2"/>
    <property type="match status" value="1"/>
</dbReference>
<feature type="domain" description="ABC transporter" evidence="5">
    <location>
        <begin position="9"/>
        <end position="249"/>
    </location>
</feature>
<keyword evidence="3" id="KW-0547">Nucleotide-binding</keyword>
<dbReference type="InterPro" id="IPR003593">
    <property type="entry name" value="AAA+_ATPase"/>
</dbReference>
<keyword evidence="4 6" id="KW-0067">ATP-binding</keyword>
<dbReference type="SMART" id="SM00382">
    <property type="entry name" value="AAA"/>
    <property type="match status" value="1"/>
</dbReference>
<accession>A0A160TTC8</accession>
<evidence type="ECO:0000256" key="3">
    <source>
        <dbReference type="ARBA" id="ARBA00022741"/>
    </source>
</evidence>
<dbReference type="Pfam" id="PF00005">
    <property type="entry name" value="ABC_tran"/>
    <property type="match status" value="1"/>
</dbReference>
<evidence type="ECO:0000313" key="6">
    <source>
        <dbReference type="EMBL" id="CUS52890.1"/>
    </source>
</evidence>
<sequence>MTEFRPPLIEIRDATVFRGVTKVFDRLDLVLEQGRSTAILGPNGAGKTTLLKLLTRELYPVQRDGAYVRILGQARGDIWSLRTQLGIISSDLQYEYAGRASGLEVVLSGFYASVGVWGHQEYDASQQEMAQVTLHELGIEDLAERRYETLSTGQQRRLLLGRALINQPDSLLLDEPTSGLDLAATFSYLKTLRRLMLTGRTVVLVTHHIHEIPPEIERVVLLNAGKITADGHKHSVLSSQSLSSLFGESINLIESDGWYQATPA</sequence>
<organism evidence="6">
    <name type="scientific">hydrothermal vent metagenome</name>
    <dbReference type="NCBI Taxonomy" id="652676"/>
    <lineage>
        <taxon>unclassified sequences</taxon>
        <taxon>metagenomes</taxon>
        <taxon>ecological metagenomes</taxon>
    </lineage>
</organism>
<dbReference type="EMBL" id="CZRL01000092">
    <property type="protein sequence ID" value="CUS52890.1"/>
    <property type="molecule type" value="Genomic_DNA"/>
</dbReference>
<dbReference type="AlphaFoldDB" id="A0A160TTC8"/>
<dbReference type="GO" id="GO:0016887">
    <property type="term" value="F:ATP hydrolysis activity"/>
    <property type="evidence" value="ECO:0007669"/>
    <property type="project" value="InterPro"/>
</dbReference>
<dbReference type="InterPro" id="IPR050153">
    <property type="entry name" value="Metal_Ion_Import_ABC"/>
</dbReference>